<name>A0A4Z0NWH2_9HYPH</name>
<dbReference type="Proteomes" id="UP000297535">
    <property type="component" value="Unassembled WGS sequence"/>
</dbReference>
<sequence>MRLELTIAVNPPPPSVGEGARRSRAGEGQRDVDPGSALHPGRDLPGSGVPLSRPASQATLPRRGGRG</sequence>
<keyword evidence="3" id="KW-1185">Reference proteome</keyword>
<comment type="caution">
    <text evidence="2">The sequence shown here is derived from an EMBL/GenBank/DDBJ whole genome shotgun (WGS) entry which is preliminary data.</text>
</comment>
<evidence type="ECO:0000313" key="2">
    <source>
        <dbReference type="EMBL" id="TGE02220.1"/>
    </source>
</evidence>
<accession>A0A4Z0NWH2</accession>
<feature type="compositionally biased region" description="Basic and acidic residues" evidence="1">
    <location>
        <begin position="19"/>
        <end position="33"/>
    </location>
</feature>
<proteinExistence type="predicted"/>
<dbReference type="EMBL" id="SRLB01000001">
    <property type="protein sequence ID" value="TGE02220.1"/>
    <property type="molecule type" value="Genomic_DNA"/>
</dbReference>
<organism evidence="2 3">
    <name type="scientific">Methylobacterium nonmethylotrophicum</name>
    <dbReference type="NCBI Taxonomy" id="1141884"/>
    <lineage>
        <taxon>Bacteria</taxon>
        <taxon>Pseudomonadati</taxon>
        <taxon>Pseudomonadota</taxon>
        <taxon>Alphaproteobacteria</taxon>
        <taxon>Hyphomicrobiales</taxon>
        <taxon>Methylobacteriaceae</taxon>
        <taxon>Methylobacterium</taxon>
    </lineage>
</organism>
<gene>
    <name evidence="2" type="ORF">EU555_00055</name>
</gene>
<dbReference type="AlphaFoldDB" id="A0A4Z0NWH2"/>
<evidence type="ECO:0000313" key="3">
    <source>
        <dbReference type="Proteomes" id="UP000297535"/>
    </source>
</evidence>
<protein>
    <submittedName>
        <fullName evidence="2">Uncharacterized protein</fullName>
    </submittedName>
</protein>
<evidence type="ECO:0000256" key="1">
    <source>
        <dbReference type="SAM" id="MobiDB-lite"/>
    </source>
</evidence>
<reference evidence="2 3" key="1">
    <citation type="submission" date="2019-04" db="EMBL/GenBank/DDBJ databases">
        <authorList>
            <person name="Feng G."/>
            <person name="Zhu H."/>
        </authorList>
    </citation>
    <scope>NUCLEOTIDE SEQUENCE [LARGE SCALE GENOMIC DNA]</scope>
    <source>
        <strain evidence="2 3">6HR-1</strain>
    </source>
</reference>
<feature type="region of interest" description="Disordered" evidence="1">
    <location>
        <begin position="1"/>
        <end position="67"/>
    </location>
</feature>